<feature type="transmembrane region" description="Helical" evidence="8">
    <location>
        <begin position="194"/>
        <end position="215"/>
    </location>
</feature>
<keyword evidence="8 9" id="KW-0961">Cell wall biogenesis/degradation</keyword>
<dbReference type="PANTHER" id="PTHR47019">
    <property type="entry name" value="LIPID II FLIPPASE MURJ"/>
    <property type="match status" value="1"/>
</dbReference>
<evidence type="ECO:0000256" key="9">
    <source>
        <dbReference type="PIRNR" id="PIRNR002869"/>
    </source>
</evidence>
<comment type="similarity">
    <text evidence="8 9">Belongs to the MurJ/MviN family.</text>
</comment>
<keyword evidence="4 8" id="KW-0133">Cell shape</keyword>
<comment type="caution">
    <text evidence="8">Lacks conserved residue(s) required for the propagation of feature annotation.</text>
</comment>
<feature type="transmembrane region" description="Helical" evidence="8">
    <location>
        <begin position="485"/>
        <end position="505"/>
    </location>
</feature>
<comment type="pathway">
    <text evidence="8">Cell wall biogenesis; peptidoglycan biosynthesis.</text>
</comment>
<evidence type="ECO:0000256" key="3">
    <source>
        <dbReference type="ARBA" id="ARBA00022692"/>
    </source>
</evidence>
<keyword evidence="5 8" id="KW-0573">Peptidoglycan synthesis</keyword>
<comment type="caution">
    <text evidence="10">The sequence shown here is derived from an EMBL/GenBank/DDBJ whole genome shotgun (WGS) entry which is preliminary data.</text>
</comment>
<feature type="transmembrane region" description="Helical" evidence="8">
    <location>
        <begin position="139"/>
        <end position="159"/>
    </location>
</feature>
<comment type="function">
    <text evidence="8 9">Involved in peptidoglycan biosynthesis. Transports lipid-linked peptidoglycan precursors from the inner to the outer leaflet of the cytoplasmic membrane.</text>
</comment>
<gene>
    <name evidence="8" type="primary">murJ</name>
    <name evidence="10" type="ORF">A2Y62_22180</name>
</gene>
<evidence type="ECO:0000256" key="4">
    <source>
        <dbReference type="ARBA" id="ARBA00022960"/>
    </source>
</evidence>
<keyword evidence="3 8" id="KW-0812">Transmembrane</keyword>
<evidence type="ECO:0000313" key="10">
    <source>
        <dbReference type="EMBL" id="OGF63567.1"/>
    </source>
</evidence>
<dbReference type="CDD" id="cd13123">
    <property type="entry name" value="MATE_MurJ_like"/>
    <property type="match status" value="1"/>
</dbReference>
<evidence type="ECO:0000256" key="5">
    <source>
        <dbReference type="ARBA" id="ARBA00022984"/>
    </source>
</evidence>
<evidence type="ECO:0000256" key="8">
    <source>
        <dbReference type="HAMAP-Rule" id="MF_02078"/>
    </source>
</evidence>
<proteinExistence type="inferred from homology"/>
<dbReference type="InterPro" id="IPR051050">
    <property type="entry name" value="Lipid_II_flippase_MurJ/MviN"/>
</dbReference>
<feature type="transmembrane region" description="Helical" evidence="8">
    <location>
        <begin position="280"/>
        <end position="298"/>
    </location>
</feature>
<feature type="transmembrane region" description="Helical" evidence="8">
    <location>
        <begin position="448"/>
        <end position="473"/>
    </location>
</feature>
<sequence>MNKIISTKILHSARIVSLMTLLSRIAGYFRDRCMSVYLGTGLEADAFTIAFLIPNVLRRLFGEGSMTAAFLPTFSDFLQKEKNEETWHFARIFFWNLMLIITFTALLGIVFSPFIVNLIAPGYKNIEGKIDLTISLNRLIFPFIILISLSALEMAILNALNIFGLPASTPIFFNLSVISSALLLQRFFSHPSYAFAFGVLAGGFVQFAIQIPKLARSGMKFLPKFNFSHPAFRKVALLMVPGFFAIGIAQINIYIGQYYASHLAEGSVASIYYADRVMELALGVYGIAIFTVVLPMLSRYASLNNIDDFKETLLTSFRLIIIITIPAATGLIFLRYPIIEVLFQQGKFSSSSTELTCIALFYFSFGLPGFALVKIIVSAFYSFKDTLTPVLVGCISIATNLLFINLFIASLLHGSIALASSMSAYINFLLLLFIFIKRKGHLSFSPFLRSFIKIIFASFIMGLLSYFLTIHFWLPTMSLAKKVLFLFSFILLDIGCYGGLLYIIAREELTEFMQFFTRKKQ</sequence>
<reference evidence="10 11" key="1">
    <citation type="journal article" date="2016" name="Nat. Commun.">
        <title>Thousands of microbial genomes shed light on interconnected biogeochemical processes in an aquifer system.</title>
        <authorList>
            <person name="Anantharaman K."/>
            <person name="Brown C.T."/>
            <person name="Hug L.A."/>
            <person name="Sharon I."/>
            <person name="Castelle C.J."/>
            <person name="Probst A.J."/>
            <person name="Thomas B.C."/>
            <person name="Singh A."/>
            <person name="Wilkins M.J."/>
            <person name="Karaoz U."/>
            <person name="Brodie E.L."/>
            <person name="Williams K.H."/>
            <person name="Hubbard S.S."/>
            <person name="Banfield J.F."/>
        </authorList>
    </citation>
    <scope>NUCLEOTIDE SEQUENCE [LARGE SCALE GENOMIC DNA]</scope>
</reference>
<evidence type="ECO:0000256" key="6">
    <source>
        <dbReference type="ARBA" id="ARBA00022989"/>
    </source>
</evidence>
<dbReference type="AlphaFoldDB" id="A0A1F5VJC3"/>
<keyword evidence="2 8" id="KW-1003">Cell membrane</keyword>
<dbReference type="GO" id="GO:0008360">
    <property type="term" value="P:regulation of cell shape"/>
    <property type="evidence" value="ECO:0007669"/>
    <property type="project" value="UniProtKB-UniRule"/>
</dbReference>
<dbReference type="UniPathway" id="UPA00219"/>
<dbReference type="PANTHER" id="PTHR47019:SF1">
    <property type="entry name" value="LIPID II FLIPPASE MURJ"/>
    <property type="match status" value="1"/>
</dbReference>
<dbReference type="GO" id="GO:0034204">
    <property type="term" value="P:lipid translocation"/>
    <property type="evidence" value="ECO:0007669"/>
    <property type="project" value="TreeGrafter"/>
</dbReference>
<keyword evidence="6 8" id="KW-1133">Transmembrane helix</keyword>
<evidence type="ECO:0000256" key="7">
    <source>
        <dbReference type="ARBA" id="ARBA00023136"/>
    </source>
</evidence>
<dbReference type="Proteomes" id="UP000178943">
    <property type="component" value="Unassembled WGS sequence"/>
</dbReference>
<dbReference type="EMBL" id="MFGW01000162">
    <property type="protein sequence ID" value="OGF63567.1"/>
    <property type="molecule type" value="Genomic_DNA"/>
</dbReference>
<dbReference type="GO" id="GO:0005886">
    <property type="term" value="C:plasma membrane"/>
    <property type="evidence" value="ECO:0007669"/>
    <property type="project" value="UniProtKB-SubCell"/>
</dbReference>
<dbReference type="STRING" id="1817863.A2Y62_22180"/>
<feature type="transmembrane region" description="Helical" evidence="8">
    <location>
        <begin position="92"/>
        <end position="119"/>
    </location>
</feature>
<organism evidence="10 11">
    <name type="scientific">Candidatus Fischerbacteria bacterium RBG_13_37_8</name>
    <dbReference type="NCBI Taxonomy" id="1817863"/>
    <lineage>
        <taxon>Bacteria</taxon>
        <taxon>Candidatus Fischeribacteriota</taxon>
    </lineage>
</organism>
<dbReference type="GO" id="GO:0071555">
    <property type="term" value="P:cell wall organization"/>
    <property type="evidence" value="ECO:0007669"/>
    <property type="project" value="UniProtKB-UniRule"/>
</dbReference>
<feature type="transmembrane region" description="Helical" evidence="8">
    <location>
        <begin position="416"/>
        <end position="436"/>
    </location>
</feature>
<feature type="transmembrane region" description="Helical" evidence="8">
    <location>
        <begin position="319"/>
        <end position="339"/>
    </location>
</feature>
<keyword evidence="7 8" id="KW-0472">Membrane</keyword>
<feature type="transmembrane region" description="Helical" evidence="8">
    <location>
        <begin position="235"/>
        <end position="260"/>
    </location>
</feature>
<dbReference type="NCBIfam" id="TIGR01695">
    <property type="entry name" value="murJ_mviN"/>
    <property type="match status" value="1"/>
</dbReference>
<keyword evidence="8 9" id="KW-0813">Transport</keyword>
<dbReference type="PRINTS" id="PR01806">
    <property type="entry name" value="VIRFACTRMVIN"/>
</dbReference>
<evidence type="ECO:0000256" key="1">
    <source>
        <dbReference type="ARBA" id="ARBA00004651"/>
    </source>
</evidence>
<name>A0A1F5VJC3_9BACT</name>
<dbReference type="Pfam" id="PF03023">
    <property type="entry name" value="MurJ"/>
    <property type="match status" value="1"/>
</dbReference>
<evidence type="ECO:0000313" key="11">
    <source>
        <dbReference type="Proteomes" id="UP000178943"/>
    </source>
</evidence>
<accession>A0A1F5VJC3</accession>
<protein>
    <recommendedName>
        <fullName evidence="8">Probable lipid II flippase MurJ</fullName>
    </recommendedName>
</protein>
<dbReference type="InterPro" id="IPR004268">
    <property type="entry name" value="MurJ"/>
</dbReference>
<comment type="subcellular location">
    <subcellularLocation>
        <location evidence="1 8">Cell membrane</location>
        <topology evidence="1 8">Multi-pass membrane protein</topology>
    </subcellularLocation>
</comment>
<feature type="transmembrane region" description="Helical" evidence="8">
    <location>
        <begin position="359"/>
        <end position="383"/>
    </location>
</feature>
<dbReference type="HAMAP" id="MF_02078">
    <property type="entry name" value="MurJ_MviN"/>
    <property type="match status" value="1"/>
</dbReference>
<dbReference type="GO" id="GO:0009252">
    <property type="term" value="P:peptidoglycan biosynthetic process"/>
    <property type="evidence" value="ECO:0007669"/>
    <property type="project" value="UniProtKB-UniRule"/>
</dbReference>
<dbReference type="PIRSF" id="PIRSF002869">
    <property type="entry name" value="MviN"/>
    <property type="match status" value="1"/>
</dbReference>
<dbReference type="GO" id="GO:0015648">
    <property type="term" value="F:lipid-linked peptidoglycan transporter activity"/>
    <property type="evidence" value="ECO:0007669"/>
    <property type="project" value="UniProtKB-UniRule"/>
</dbReference>
<feature type="transmembrane region" description="Helical" evidence="8">
    <location>
        <begin position="390"/>
        <end position="410"/>
    </location>
</feature>
<evidence type="ECO:0000256" key="2">
    <source>
        <dbReference type="ARBA" id="ARBA00022475"/>
    </source>
</evidence>